<name>B8CNY4_SHEPW</name>
<feature type="chain" id="PRO_5002869740" description="DUF4402 domain-containing protein" evidence="1">
    <location>
        <begin position="24"/>
        <end position="153"/>
    </location>
</feature>
<protein>
    <recommendedName>
        <fullName evidence="4">DUF4402 domain-containing protein</fullName>
    </recommendedName>
</protein>
<dbReference type="HOGENOM" id="CLU_1712033_0_0_6"/>
<dbReference type="eggNOG" id="ENOG5033E5M">
    <property type="taxonomic scope" value="Bacteria"/>
</dbReference>
<dbReference type="Proteomes" id="UP000000753">
    <property type="component" value="Chromosome"/>
</dbReference>
<organism evidence="2 3">
    <name type="scientific">Shewanella piezotolerans (strain WP3 / JCM 13877)</name>
    <dbReference type="NCBI Taxonomy" id="225849"/>
    <lineage>
        <taxon>Bacteria</taxon>
        <taxon>Pseudomonadati</taxon>
        <taxon>Pseudomonadota</taxon>
        <taxon>Gammaproteobacteria</taxon>
        <taxon>Alteromonadales</taxon>
        <taxon>Shewanellaceae</taxon>
        <taxon>Shewanella</taxon>
    </lineage>
</organism>
<keyword evidence="1" id="KW-0732">Signal</keyword>
<evidence type="ECO:0000256" key="1">
    <source>
        <dbReference type="SAM" id="SignalP"/>
    </source>
</evidence>
<evidence type="ECO:0000313" key="3">
    <source>
        <dbReference type="Proteomes" id="UP000000753"/>
    </source>
</evidence>
<gene>
    <name evidence="2" type="ordered locus">swp_2358</name>
</gene>
<evidence type="ECO:0008006" key="4">
    <source>
        <dbReference type="Google" id="ProtNLM"/>
    </source>
</evidence>
<feature type="signal peptide" evidence="1">
    <location>
        <begin position="1"/>
        <end position="23"/>
    </location>
</feature>
<dbReference type="NCBIfam" id="TIGR01965">
    <property type="entry name" value="VCBS_repeat"/>
    <property type="match status" value="1"/>
</dbReference>
<dbReference type="OrthoDB" id="6265989at2"/>
<accession>B8CNY4</accession>
<proteinExistence type="predicted"/>
<dbReference type="STRING" id="225849.swp_2358"/>
<reference evidence="2 3" key="1">
    <citation type="journal article" date="2008" name="PLoS ONE">
        <title>Environmental adaptation: genomic analysis of the piezotolerant and psychrotolerant deep-sea iron reducing bacterium Shewanella piezotolerans WP3.</title>
        <authorList>
            <person name="Wang F."/>
            <person name="Wang J."/>
            <person name="Jian H."/>
            <person name="Zhang B."/>
            <person name="Li S."/>
            <person name="Wang F."/>
            <person name="Zeng X."/>
            <person name="Gao L."/>
            <person name="Bartlett D.H."/>
            <person name="Yu J."/>
            <person name="Hu S."/>
            <person name="Xiao X."/>
        </authorList>
    </citation>
    <scope>NUCLEOTIDE SEQUENCE [LARGE SCALE GENOMIC DNA]</scope>
    <source>
        <strain evidence="3">WP3 / JCM 13877</strain>
    </source>
</reference>
<dbReference type="InterPro" id="IPR010221">
    <property type="entry name" value="VCBS_dom"/>
</dbReference>
<dbReference type="AlphaFoldDB" id="B8CNY4"/>
<evidence type="ECO:0000313" key="2">
    <source>
        <dbReference type="EMBL" id="ACJ29103.1"/>
    </source>
</evidence>
<keyword evidence="3" id="KW-1185">Reference proteome</keyword>
<dbReference type="RefSeq" id="WP_020912463.1">
    <property type="nucleotide sequence ID" value="NC_011566.1"/>
</dbReference>
<sequence>MNKKILLSPLIASSLLLSTQASAADTTGTANFNLVYPITVSESVPLELGDIDISSDGSCEFTFDATQSGSNCLATGATQAAGSFDITGKDGGVTVTLSGADTSVAGVTFTPTASTVNISGNVATMTVGGKVDVVASSASEGTHALSYTVNVVY</sequence>
<dbReference type="EMBL" id="CP000472">
    <property type="protein sequence ID" value="ACJ29103.1"/>
    <property type="molecule type" value="Genomic_DNA"/>
</dbReference>
<dbReference type="KEGG" id="swp:swp_2358"/>